<dbReference type="Proteomes" id="UP001189624">
    <property type="component" value="Chromosome 9"/>
</dbReference>
<feature type="compositionally biased region" description="Polar residues" evidence="1">
    <location>
        <begin position="72"/>
        <end position="82"/>
    </location>
</feature>
<reference evidence="2" key="1">
    <citation type="submission" date="2023-10" db="EMBL/GenBank/DDBJ databases">
        <authorList>
            <person name="Domelevo Entfellner J.-B."/>
        </authorList>
    </citation>
    <scope>NUCLEOTIDE SEQUENCE</scope>
</reference>
<gene>
    <name evidence="2" type="ORF">AYBTSS11_LOCUS27448</name>
</gene>
<feature type="compositionally biased region" description="Basic and acidic residues" evidence="1">
    <location>
        <begin position="99"/>
        <end position="111"/>
    </location>
</feature>
<evidence type="ECO:0000313" key="3">
    <source>
        <dbReference type="Proteomes" id="UP001189624"/>
    </source>
</evidence>
<dbReference type="EMBL" id="OY731406">
    <property type="protein sequence ID" value="CAJ1975336.1"/>
    <property type="molecule type" value="Genomic_DNA"/>
</dbReference>
<feature type="region of interest" description="Disordered" evidence="1">
    <location>
        <begin position="72"/>
        <end position="111"/>
    </location>
</feature>
<evidence type="ECO:0000313" key="2">
    <source>
        <dbReference type="EMBL" id="CAJ1975336.1"/>
    </source>
</evidence>
<sequence length="111" mass="12688">MLLSTTHEACSGRKADSRKISQPTQRLESSEQRLESSEEKIRMMSSRFKSIQAFIGAILQYLPPPAAAGAQNILQQPINQDNGDQEKVAEPNTEQQNQDQRRMRDDDYMDY</sequence>
<dbReference type="AlphaFoldDB" id="A0AA86VR64"/>
<feature type="compositionally biased region" description="Basic and acidic residues" evidence="1">
    <location>
        <begin position="28"/>
        <end position="38"/>
    </location>
</feature>
<protein>
    <submittedName>
        <fullName evidence="2">Uncharacterized protein</fullName>
    </submittedName>
</protein>
<proteinExistence type="predicted"/>
<name>A0AA86VR64_9FABA</name>
<accession>A0AA86VR64</accession>
<organism evidence="2 3">
    <name type="scientific">Sphenostylis stenocarpa</name>
    <dbReference type="NCBI Taxonomy" id="92480"/>
    <lineage>
        <taxon>Eukaryota</taxon>
        <taxon>Viridiplantae</taxon>
        <taxon>Streptophyta</taxon>
        <taxon>Embryophyta</taxon>
        <taxon>Tracheophyta</taxon>
        <taxon>Spermatophyta</taxon>
        <taxon>Magnoliopsida</taxon>
        <taxon>eudicotyledons</taxon>
        <taxon>Gunneridae</taxon>
        <taxon>Pentapetalae</taxon>
        <taxon>rosids</taxon>
        <taxon>fabids</taxon>
        <taxon>Fabales</taxon>
        <taxon>Fabaceae</taxon>
        <taxon>Papilionoideae</taxon>
        <taxon>50 kb inversion clade</taxon>
        <taxon>NPAAA clade</taxon>
        <taxon>indigoferoid/millettioid clade</taxon>
        <taxon>Phaseoleae</taxon>
        <taxon>Sphenostylis</taxon>
    </lineage>
</organism>
<keyword evidence="3" id="KW-1185">Reference proteome</keyword>
<evidence type="ECO:0000256" key="1">
    <source>
        <dbReference type="SAM" id="MobiDB-lite"/>
    </source>
</evidence>
<dbReference type="Gramene" id="rna-AYBTSS11_LOCUS27448">
    <property type="protein sequence ID" value="CAJ1975336.1"/>
    <property type="gene ID" value="gene-AYBTSS11_LOCUS27448"/>
</dbReference>
<feature type="region of interest" description="Disordered" evidence="1">
    <location>
        <begin position="1"/>
        <end position="38"/>
    </location>
</feature>
<feature type="compositionally biased region" description="Basic and acidic residues" evidence="1">
    <location>
        <begin position="10"/>
        <end position="19"/>
    </location>
</feature>